<dbReference type="HOGENOM" id="CLU_044146_0_1_9"/>
<dbReference type="GO" id="GO:0005829">
    <property type="term" value="C:cytosol"/>
    <property type="evidence" value="ECO:0007669"/>
    <property type="project" value="TreeGrafter"/>
</dbReference>
<dbReference type="eggNOG" id="COG0561">
    <property type="taxonomic scope" value="Bacteria"/>
</dbReference>
<dbReference type="RefSeq" id="WP_007208702.1">
    <property type="nucleotide sequence ID" value="NZ_GL622241.1"/>
</dbReference>
<dbReference type="Pfam" id="PF08282">
    <property type="entry name" value="Hydrolase_3"/>
    <property type="match status" value="1"/>
</dbReference>
<dbReference type="InterPro" id="IPR006379">
    <property type="entry name" value="HAD-SF_hydro_IIB"/>
</dbReference>
<dbReference type="STRING" id="888064.HMPREF9088_1689"/>
<dbReference type="PROSITE" id="PS01229">
    <property type="entry name" value="COF_2"/>
    <property type="match status" value="1"/>
</dbReference>
<dbReference type="CDD" id="cd07516">
    <property type="entry name" value="HAD_Pase"/>
    <property type="match status" value="1"/>
</dbReference>
<dbReference type="NCBIfam" id="NF007806">
    <property type="entry name" value="PRK10513.1"/>
    <property type="match status" value="1"/>
</dbReference>
<keyword evidence="2" id="KW-1185">Reference proteome</keyword>
<dbReference type="SFLD" id="SFLDS00003">
    <property type="entry name" value="Haloacid_Dehalogenase"/>
    <property type="match status" value="1"/>
</dbReference>
<dbReference type="PROSITE" id="PS01228">
    <property type="entry name" value="COF_1"/>
    <property type="match status" value="1"/>
</dbReference>
<name>E6LH49_ENTI1</name>
<dbReference type="GO" id="GO:0016791">
    <property type="term" value="F:phosphatase activity"/>
    <property type="evidence" value="ECO:0007669"/>
    <property type="project" value="TreeGrafter"/>
</dbReference>
<organism evidence="1 2">
    <name type="scientific">Enterococcus italicus (strain DSM 15952 / CCUG 50447 / LMG 22039 / TP 1.5)</name>
    <dbReference type="NCBI Taxonomy" id="888064"/>
    <lineage>
        <taxon>Bacteria</taxon>
        <taxon>Bacillati</taxon>
        <taxon>Bacillota</taxon>
        <taxon>Bacilli</taxon>
        <taxon>Lactobacillales</taxon>
        <taxon>Enterococcaceae</taxon>
        <taxon>Enterococcus</taxon>
    </lineage>
</organism>
<comment type="caution">
    <text evidence="1">The sequence shown here is derived from an EMBL/GenBank/DDBJ whole genome shotgun (WGS) entry which is preliminary data.</text>
</comment>
<dbReference type="Proteomes" id="UP000010296">
    <property type="component" value="Unassembled WGS sequence"/>
</dbReference>
<proteinExistence type="predicted"/>
<sequence>MTIKLIAIDIDGTLLNSHHQVTEAVKESLKLAQTKGIKIVLCTGRPYLGVEKLIQELDLTNEDDYVINFNGSLVLNCKTKEKISLFGLSYEDYLAIEVEARRLNCPLLTETEEAIYTANRDVSPYTVHEAYLSTMPLKYRTPEEMTPDLSIVKMMLIDEPEKLNRTINHLSRDFYERFTIVKSAPFFLEVLNKEVSKGLALSRLSEHLGLTADEVMAIGDNENDVSMLQYAGLGVAMGNATAAIQKHAQHVTKSNDEDGVAYAIHTYAL</sequence>
<dbReference type="NCBIfam" id="TIGR00099">
    <property type="entry name" value="Cof-subfamily"/>
    <property type="match status" value="1"/>
</dbReference>
<dbReference type="SFLD" id="SFLDG01144">
    <property type="entry name" value="C2.B.4:_PGP_Like"/>
    <property type="match status" value="1"/>
</dbReference>
<gene>
    <name evidence="1" type="ORF">HMPREF9088_1689</name>
</gene>
<reference evidence="1 2" key="1">
    <citation type="submission" date="2010-12" db="EMBL/GenBank/DDBJ databases">
        <authorList>
            <person name="Muzny D."/>
            <person name="Qin X."/>
            <person name="Deng J."/>
            <person name="Jiang H."/>
            <person name="Liu Y."/>
            <person name="Qu J."/>
            <person name="Song X.-Z."/>
            <person name="Zhang L."/>
            <person name="Thornton R."/>
            <person name="Coyle M."/>
            <person name="Francisco L."/>
            <person name="Jackson L."/>
            <person name="Javaid M."/>
            <person name="Korchina V."/>
            <person name="Kovar C."/>
            <person name="Mata R."/>
            <person name="Mathew T."/>
            <person name="Ngo R."/>
            <person name="Nguyen L."/>
            <person name="Nguyen N."/>
            <person name="Okwuonu G."/>
            <person name="Ongeri F."/>
            <person name="Pham C."/>
            <person name="Simmons D."/>
            <person name="Wilczek-Boney K."/>
            <person name="Hale W."/>
            <person name="Jakkamsetti A."/>
            <person name="Pham P."/>
            <person name="Ruth R."/>
            <person name="San Lucas F."/>
            <person name="Warren J."/>
            <person name="Zhang J."/>
            <person name="Zhao Z."/>
            <person name="Zhou C."/>
            <person name="Zhu D."/>
            <person name="Lee S."/>
            <person name="Bess C."/>
            <person name="Blankenburg K."/>
            <person name="Forbes L."/>
            <person name="Fu Q."/>
            <person name="Gubbala S."/>
            <person name="Hirani K."/>
            <person name="Jayaseelan J.C."/>
            <person name="Lara F."/>
            <person name="Munidasa M."/>
            <person name="Palculict T."/>
            <person name="Patil S."/>
            <person name="Pu L.-L."/>
            <person name="Saada N."/>
            <person name="Tang L."/>
            <person name="Weissenberger G."/>
            <person name="Zhu Y."/>
            <person name="Hemphill L."/>
            <person name="Shang Y."/>
            <person name="Youmans B."/>
            <person name="Ayvaz T."/>
            <person name="Ross M."/>
            <person name="Santibanez J."/>
            <person name="Aqrawi P."/>
            <person name="Gross S."/>
            <person name="Joshi V."/>
            <person name="Fowler G."/>
            <person name="Nazareth L."/>
            <person name="Reid J."/>
            <person name="Worley K."/>
            <person name="Petrosino J."/>
            <person name="Highlander S."/>
            <person name="Gibbs R."/>
        </authorList>
    </citation>
    <scope>NUCLEOTIDE SEQUENCE [LARGE SCALE GENOMIC DNA]</scope>
    <source>
        <strain evidence="2">DSM 15952 / CCUG 50447 / LMG 22039 / TP 1.5</strain>
    </source>
</reference>
<dbReference type="SFLD" id="SFLDG01140">
    <property type="entry name" value="C2.B:_Phosphomannomutase_and_P"/>
    <property type="match status" value="1"/>
</dbReference>
<protein>
    <submittedName>
        <fullName evidence="1">Cof-like hydrolase</fullName>
    </submittedName>
</protein>
<dbReference type="SUPFAM" id="SSF56784">
    <property type="entry name" value="HAD-like"/>
    <property type="match status" value="1"/>
</dbReference>
<dbReference type="PANTHER" id="PTHR10000:SF8">
    <property type="entry name" value="HAD SUPERFAMILY HYDROLASE-LIKE, TYPE 3"/>
    <property type="match status" value="1"/>
</dbReference>
<dbReference type="PATRIC" id="fig|888064.11.peg.143"/>
<dbReference type="PANTHER" id="PTHR10000">
    <property type="entry name" value="PHOSPHOSERINE PHOSPHATASE"/>
    <property type="match status" value="1"/>
</dbReference>
<dbReference type="AlphaFoldDB" id="E6LH49"/>
<dbReference type="Gene3D" id="3.30.1240.10">
    <property type="match status" value="1"/>
</dbReference>
<dbReference type="NCBIfam" id="TIGR01484">
    <property type="entry name" value="HAD-SF-IIB"/>
    <property type="match status" value="1"/>
</dbReference>
<evidence type="ECO:0000313" key="1">
    <source>
        <dbReference type="EMBL" id="EFU73573.1"/>
    </source>
</evidence>
<evidence type="ECO:0000313" key="2">
    <source>
        <dbReference type="Proteomes" id="UP000010296"/>
    </source>
</evidence>
<accession>E6LH49</accession>
<dbReference type="EMBL" id="AEPV01000066">
    <property type="protein sequence ID" value="EFU73573.1"/>
    <property type="molecule type" value="Genomic_DNA"/>
</dbReference>
<dbReference type="InterPro" id="IPR036412">
    <property type="entry name" value="HAD-like_sf"/>
</dbReference>
<keyword evidence="1" id="KW-0378">Hydrolase</keyword>
<dbReference type="Gene3D" id="3.40.50.1000">
    <property type="entry name" value="HAD superfamily/HAD-like"/>
    <property type="match status" value="1"/>
</dbReference>
<dbReference type="GO" id="GO:0000287">
    <property type="term" value="F:magnesium ion binding"/>
    <property type="evidence" value="ECO:0007669"/>
    <property type="project" value="TreeGrafter"/>
</dbReference>
<dbReference type="OrthoDB" id="9790031at2"/>
<dbReference type="InterPro" id="IPR000150">
    <property type="entry name" value="Cof"/>
</dbReference>
<dbReference type="InterPro" id="IPR023214">
    <property type="entry name" value="HAD_sf"/>
</dbReference>